<proteinExistence type="predicted"/>
<dbReference type="PROSITE" id="PS50853">
    <property type="entry name" value="FN3"/>
    <property type="match status" value="1"/>
</dbReference>
<evidence type="ECO:0000313" key="4">
    <source>
        <dbReference type="Proteomes" id="UP001164746"/>
    </source>
</evidence>
<dbReference type="InterPro" id="IPR003961">
    <property type="entry name" value="FN3_dom"/>
</dbReference>
<dbReference type="CDD" id="cd00063">
    <property type="entry name" value="FN3"/>
    <property type="match status" value="1"/>
</dbReference>
<evidence type="ECO:0000259" key="2">
    <source>
        <dbReference type="PROSITE" id="PS50853"/>
    </source>
</evidence>
<dbReference type="Proteomes" id="UP001164746">
    <property type="component" value="Chromosome 2"/>
</dbReference>
<accession>A0ABY7DFY1</accession>
<dbReference type="EMBL" id="CP111013">
    <property type="protein sequence ID" value="WAQ95595.1"/>
    <property type="molecule type" value="Genomic_DNA"/>
</dbReference>
<sequence>MAAELEHVISQLMRLERKDLECFQYSMKDLYGAQLLDWNVQPTRQNKTLCNPMFFLCSYISNNMSTDELIQNVIDTLDTAHSQQMQLNQQLESLVHAKQQIEESSSNAKDSVRTYFDSVRESLYSALTKRMNQLLGEVDRLESSNLQPLLECEDMITTAMSAATSCMEKGKEVLASGPEDHVDDLLKVPEVPNLYDVAFLDVVFQDGISRELGEVISQVGHVTDRPSVHVTEVEERPGALLVKWEELDDHIEAVQFRLQFCYGEVKASQAHRATFQNTYTGPNMHHLVKRLKVKQPYSFRVSCRGENEDQWSVWSVPRVASTSISHYEWDDSSEGYSTSNESKIATRTTGLTRALYSKTQCYRSGYPISFKILDSGEKSPLDGLGIAVTNDDINSMKREGAVFLACDDGQEMKTRLPCLTRNSLVTIETEILPNGKVRASVQVGDKELTFDWKVGKQVTLGMIGGLGMSPLTESAPCFFFGMMFSHEDWKVKI</sequence>
<keyword evidence="1" id="KW-0175">Coiled coil</keyword>
<evidence type="ECO:0000313" key="3">
    <source>
        <dbReference type="EMBL" id="WAQ95595.1"/>
    </source>
</evidence>
<dbReference type="InterPro" id="IPR013783">
    <property type="entry name" value="Ig-like_fold"/>
</dbReference>
<keyword evidence="4" id="KW-1185">Reference proteome</keyword>
<feature type="domain" description="Fibronectin type-III" evidence="2">
    <location>
        <begin position="225"/>
        <end position="325"/>
    </location>
</feature>
<dbReference type="InterPro" id="IPR036116">
    <property type="entry name" value="FN3_sf"/>
</dbReference>
<dbReference type="Gene3D" id="2.60.40.10">
    <property type="entry name" value="Immunoglobulins"/>
    <property type="match status" value="1"/>
</dbReference>
<dbReference type="SUPFAM" id="SSF49265">
    <property type="entry name" value="Fibronectin type III"/>
    <property type="match status" value="1"/>
</dbReference>
<evidence type="ECO:0000256" key="1">
    <source>
        <dbReference type="SAM" id="Coils"/>
    </source>
</evidence>
<gene>
    <name evidence="3" type="ORF">MAR_028285</name>
</gene>
<feature type="coiled-coil region" evidence="1">
    <location>
        <begin position="84"/>
        <end position="144"/>
    </location>
</feature>
<protein>
    <submittedName>
        <fullName evidence="3">CRLF3-like protein</fullName>
    </submittedName>
</protein>
<reference evidence="3" key="1">
    <citation type="submission" date="2022-11" db="EMBL/GenBank/DDBJ databases">
        <title>Centuries of genome instability and evolution in soft-shell clam transmissible cancer (bioRxiv).</title>
        <authorList>
            <person name="Hart S.F.M."/>
            <person name="Yonemitsu M.A."/>
            <person name="Giersch R.M."/>
            <person name="Beal B.F."/>
            <person name="Arriagada G."/>
            <person name="Davis B.W."/>
            <person name="Ostrander E.A."/>
            <person name="Goff S.P."/>
            <person name="Metzger M.J."/>
        </authorList>
    </citation>
    <scope>NUCLEOTIDE SEQUENCE</scope>
    <source>
        <strain evidence="3">MELC-2E11</strain>
        <tissue evidence="3">Siphon/mantle</tissue>
    </source>
</reference>
<name>A0ABY7DFY1_MYAAR</name>
<organism evidence="3 4">
    <name type="scientific">Mya arenaria</name>
    <name type="common">Soft-shell clam</name>
    <dbReference type="NCBI Taxonomy" id="6604"/>
    <lineage>
        <taxon>Eukaryota</taxon>
        <taxon>Metazoa</taxon>
        <taxon>Spiralia</taxon>
        <taxon>Lophotrochozoa</taxon>
        <taxon>Mollusca</taxon>
        <taxon>Bivalvia</taxon>
        <taxon>Autobranchia</taxon>
        <taxon>Heteroconchia</taxon>
        <taxon>Euheterodonta</taxon>
        <taxon>Imparidentia</taxon>
        <taxon>Neoheterodontei</taxon>
        <taxon>Myida</taxon>
        <taxon>Myoidea</taxon>
        <taxon>Myidae</taxon>
        <taxon>Mya</taxon>
    </lineage>
</organism>